<evidence type="ECO:0000256" key="8">
    <source>
        <dbReference type="ARBA" id="ARBA00022777"/>
    </source>
</evidence>
<comment type="similarity">
    <text evidence="3 14">Belongs to the pyruvate kinase family.</text>
</comment>
<dbReference type="AlphaFoldDB" id="A0A383WCA6"/>
<evidence type="ECO:0000313" key="18">
    <source>
        <dbReference type="Proteomes" id="UP000256970"/>
    </source>
</evidence>
<name>A0A383WCA6_TETOB</name>
<evidence type="ECO:0000256" key="12">
    <source>
        <dbReference type="ARBA" id="ARBA00023317"/>
    </source>
</evidence>
<evidence type="ECO:0000259" key="15">
    <source>
        <dbReference type="Pfam" id="PF00224"/>
    </source>
</evidence>
<evidence type="ECO:0000256" key="2">
    <source>
        <dbReference type="ARBA" id="ARBA00004997"/>
    </source>
</evidence>
<keyword evidence="18" id="KW-1185">Reference proteome</keyword>
<evidence type="ECO:0000256" key="5">
    <source>
        <dbReference type="ARBA" id="ARBA00022679"/>
    </source>
</evidence>
<evidence type="ECO:0000256" key="6">
    <source>
        <dbReference type="ARBA" id="ARBA00022723"/>
    </source>
</evidence>
<keyword evidence="5 14" id="KW-0808">Transferase</keyword>
<dbReference type="Pfam" id="PF02887">
    <property type="entry name" value="PK_C"/>
    <property type="match status" value="1"/>
</dbReference>
<dbReference type="Proteomes" id="UP000256970">
    <property type="component" value="Unassembled WGS sequence"/>
</dbReference>
<dbReference type="Gene3D" id="3.20.20.60">
    <property type="entry name" value="Phosphoenolpyruvate-binding domains"/>
    <property type="match status" value="1"/>
</dbReference>
<evidence type="ECO:0000256" key="13">
    <source>
        <dbReference type="ARBA" id="ARBA00048152"/>
    </source>
</evidence>
<evidence type="ECO:0000256" key="10">
    <source>
        <dbReference type="ARBA" id="ARBA00022842"/>
    </source>
</evidence>
<dbReference type="GO" id="GO:0030955">
    <property type="term" value="F:potassium ion binding"/>
    <property type="evidence" value="ECO:0007669"/>
    <property type="project" value="InterPro"/>
</dbReference>
<comment type="catalytic activity">
    <reaction evidence="13 14">
        <text>pyruvate + ATP = phosphoenolpyruvate + ADP + H(+)</text>
        <dbReference type="Rhea" id="RHEA:18157"/>
        <dbReference type="ChEBI" id="CHEBI:15361"/>
        <dbReference type="ChEBI" id="CHEBI:15378"/>
        <dbReference type="ChEBI" id="CHEBI:30616"/>
        <dbReference type="ChEBI" id="CHEBI:58702"/>
        <dbReference type="ChEBI" id="CHEBI:456216"/>
        <dbReference type="EC" id="2.7.1.40"/>
    </reaction>
</comment>
<dbReference type="GO" id="GO:0000287">
    <property type="term" value="F:magnesium ion binding"/>
    <property type="evidence" value="ECO:0007669"/>
    <property type="project" value="InterPro"/>
</dbReference>
<dbReference type="InterPro" id="IPR036918">
    <property type="entry name" value="Pyrv_Knase_C_sf"/>
</dbReference>
<dbReference type="InterPro" id="IPR015813">
    <property type="entry name" value="Pyrv/PenolPyrv_kinase-like_dom"/>
</dbReference>
<dbReference type="GO" id="GO:0005524">
    <property type="term" value="F:ATP binding"/>
    <property type="evidence" value="ECO:0007669"/>
    <property type="project" value="UniProtKB-KW"/>
</dbReference>
<gene>
    <name evidence="17" type="ORF">BQ4739_LOCUS15130</name>
</gene>
<organism evidence="17 18">
    <name type="scientific">Tetradesmus obliquus</name>
    <name type="common">Green alga</name>
    <name type="synonym">Acutodesmus obliquus</name>
    <dbReference type="NCBI Taxonomy" id="3088"/>
    <lineage>
        <taxon>Eukaryota</taxon>
        <taxon>Viridiplantae</taxon>
        <taxon>Chlorophyta</taxon>
        <taxon>core chlorophytes</taxon>
        <taxon>Chlorophyceae</taxon>
        <taxon>CS clade</taxon>
        <taxon>Sphaeropleales</taxon>
        <taxon>Scenedesmaceae</taxon>
        <taxon>Tetradesmus</taxon>
    </lineage>
</organism>
<dbReference type="PRINTS" id="PR01050">
    <property type="entry name" value="PYRUVTKNASE"/>
</dbReference>
<dbReference type="InterPro" id="IPR015793">
    <property type="entry name" value="Pyrv_Knase_brl"/>
</dbReference>
<dbReference type="InterPro" id="IPR015795">
    <property type="entry name" value="Pyrv_Knase_C"/>
</dbReference>
<dbReference type="GO" id="GO:0016301">
    <property type="term" value="F:kinase activity"/>
    <property type="evidence" value="ECO:0007669"/>
    <property type="project" value="UniProtKB-KW"/>
</dbReference>
<comment type="pathway">
    <text evidence="2 14">Carbohydrate degradation; glycolysis; pyruvate from D-glyceraldehyde 3-phosphate: step 5/5.</text>
</comment>
<comment type="cofactor">
    <cofactor evidence="1">
        <name>K(+)</name>
        <dbReference type="ChEBI" id="CHEBI:29103"/>
    </cofactor>
</comment>
<dbReference type="EMBL" id="FNXT01001221">
    <property type="protein sequence ID" value="SZX74812.1"/>
    <property type="molecule type" value="Genomic_DNA"/>
</dbReference>
<keyword evidence="7" id="KW-0547">Nucleotide-binding</keyword>
<proteinExistence type="inferred from homology"/>
<feature type="domain" description="Pyruvate kinase C-terminal" evidence="16">
    <location>
        <begin position="404"/>
        <end position="554"/>
    </location>
</feature>
<evidence type="ECO:0000256" key="9">
    <source>
        <dbReference type="ARBA" id="ARBA00022840"/>
    </source>
</evidence>
<evidence type="ECO:0000256" key="14">
    <source>
        <dbReference type="RuleBase" id="RU000504"/>
    </source>
</evidence>
<dbReference type="Pfam" id="PF00224">
    <property type="entry name" value="PK"/>
    <property type="match status" value="1"/>
</dbReference>
<protein>
    <recommendedName>
        <fullName evidence="4 14">Pyruvate kinase</fullName>
        <ecNumber evidence="4 14">2.7.1.40</ecNumber>
    </recommendedName>
</protein>
<evidence type="ECO:0000256" key="4">
    <source>
        <dbReference type="ARBA" id="ARBA00012142"/>
    </source>
</evidence>
<dbReference type="NCBIfam" id="TIGR01064">
    <property type="entry name" value="pyruv_kin"/>
    <property type="match status" value="1"/>
</dbReference>
<keyword evidence="8 14" id="KW-0418">Kinase</keyword>
<keyword evidence="9" id="KW-0067">ATP-binding</keyword>
<dbReference type="InterPro" id="IPR001697">
    <property type="entry name" value="Pyr_Knase"/>
</dbReference>
<evidence type="ECO:0000256" key="11">
    <source>
        <dbReference type="ARBA" id="ARBA00023152"/>
    </source>
</evidence>
<keyword evidence="12" id="KW-0670">Pyruvate</keyword>
<reference evidence="17 18" key="1">
    <citation type="submission" date="2016-10" db="EMBL/GenBank/DDBJ databases">
        <authorList>
            <person name="Cai Z."/>
        </authorList>
    </citation>
    <scope>NUCLEOTIDE SEQUENCE [LARGE SCALE GENOMIC DNA]</scope>
</reference>
<dbReference type="EC" id="2.7.1.40" evidence="4 14"/>
<evidence type="ECO:0000313" key="17">
    <source>
        <dbReference type="EMBL" id="SZX74812.1"/>
    </source>
</evidence>
<dbReference type="STRING" id="3088.A0A383WCA6"/>
<dbReference type="InterPro" id="IPR040442">
    <property type="entry name" value="Pyrv_kinase-like_dom_sf"/>
</dbReference>
<evidence type="ECO:0000256" key="7">
    <source>
        <dbReference type="ARBA" id="ARBA00022741"/>
    </source>
</evidence>
<evidence type="ECO:0000259" key="16">
    <source>
        <dbReference type="Pfam" id="PF02887"/>
    </source>
</evidence>
<dbReference type="InterPro" id="IPR015806">
    <property type="entry name" value="Pyrv_Knase_insert_dom_sf"/>
</dbReference>
<keyword evidence="11 14" id="KW-0324">Glycolysis</keyword>
<dbReference type="GO" id="GO:0004743">
    <property type="term" value="F:pyruvate kinase activity"/>
    <property type="evidence" value="ECO:0007669"/>
    <property type="project" value="UniProtKB-EC"/>
</dbReference>
<evidence type="ECO:0000256" key="1">
    <source>
        <dbReference type="ARBA" id="ARBA00001958"/>
    </source>
</evidence>
<accession>A0A383WCA6</accession>
<keyword evidence="6" id="KW-0479">Metal-binding</keyword>
<feature type="domain" description="Pyruvate kinase barrel" evidence="15">
    <location>
        <begin position="31"/>
        <end position="361"/>
    </location>
</feature>
<dbReference type="SUPFAM" id="SSF52935">
    <property type="entry name" value="PK C-terminal domain-like"/>
    <property type="match status" value="1"/>
</dbReference>
<dbReference type="Gene3D" id="2.40.33.10">
    <property type="entry name" value="PK beta-barrel domain-like"/>
    <property type="match status" value="1"/>
</dbReference>
<keyword evidence="10 14" id="KW-0460">Magnesium</keyword>
<dbReference type="UniPathway" id="UPA00109">
    <property type="reaction ID" value="UER00188"/>
</dbReference>
<sequence length="616" mass="66161">MPGVLGRTYFKTTLTLPSLLEEDPHFTVPPSTKLVCTIGPVSNDVDTLTHMLRTGMSIARFDFSYGDQQLHQTSIDNLRKASKATRTLCATMMDTLGPEIVVTNRPSEPIKLEAGQTVLLTCDGSKQANSSTLPIAYPSLAGTGILPGRSVFVGQYLFTGSESTSAYLTVQQVDASDMSAVCVVQNSCVLEGVQLTVHIGNMKNTAPILSESDKQALLQFGKPNKIDFVALSFTRCAQDVKDARAHLDKIGMRETKIIAKIENMEGLVNYREIMEHCDVMLLSRGSMGNCVDPEKMFLAQKMLLRECNLAGKPVYVTRVVDTMTDAPRPTRAEATDVANLVLDGADGIVLGSETFRGKFAVACADTVLAICRQAELCFDSFAYYQSVMDFAGYHSINPDISKTEALATAAVRAATKLQAALIVVFTVTGRTARLIAKYRPQQPILTVVLPSKHADVYAPEDESGSSSAAAEAAAGAAAGAEDPEVVVPRLSTNGLKWHCTGDFVARQCLQYRGVLPVCADPSLGSPDGAILKAALHEANKRGLIRGGDRVVVSQCPRINERFPVMAEAGVVKILTISDNGVTPADPVVVHDDGMQRCTSRHVFGSQDAVHDCSDLV</sequence>
<dbReference type="SUPFAM" id="SSF51621">
    <property type="entry name" value="Phosphoenolpyruvate/pyruvate domain"/>
    <property type="match status" value="1"/>
</dbReference>
<dbReference type="PANTHER" id="PTHR11817">
    <property type="entry name" value="PYRUVATE KINASE"/>
    <property type="match status" value="1"/>
</dbReference>
<evidence type="ECO:0000256" key="3">
    <source>
        <dbReference type="ARBA" id="ARBA00008663"/>
    </source>
</evidence>
<dbReference type="Gene3D" id="3.40.1380.20">
    <property type="entry name" value="Pyruvate kinase, C-terminal domain"/>
    <property type="match status" value="1"/>
</dbReference>